<dbReference type="NCBIfam" id="TIGR00616">
    <property type="entry name" value="rect"/>
    <property type="match status" value="1"/>
</dbReference>
<proteinExistence type="predicted"/>
<name>A0ABY7QLR4_9FLAO</name>
<organism evidence="1 2">
    <name type="scientific">Chryseobacterium camelliae</name>
    <dbReference type="NCBI Taxonomy" id="1265445"/>
    <lineage>
        <taxon>Bacteria</taxon>
        <taxon>Pseudomonadati</taxon>
        <taxon>Bacteroidota</taxon>
        <taxon>Flavobacteriia</taxon>
        <taxon>Flavobacteriales</taxon>
        <taxon>Weeksellaceae</taxon>
        <taxon>Chryseobacterium group</taxon>
        <taxon>Chryseobacterium</taxon>
    </lineage>
</organism>
<sequence length="289" mass="32983">MSNTSQKSALTLFNQSNVQDKFEKLLGKKAQGFISSVLQIVNANKLLQNADPMTVYNAAATAAVLDLPIDPNLGFAWIVPYKGKAQFQMGWKGFVQLALRTGQYKRINVTEVYENQFKSFNRLTEELDSDFGIDGDGEIVGYASYFKLNNGMEKLTYWSRKEIEKHAQKYSQAYGKGSMSPWNDKDQFHAMAKKTVLKNMISKWGIMSIEMQTAHLADQSIQQEEGQYDYADNSNVIDVEAENINEEEKRVKLFIDKAETIEQLEELKESVPQQLMFYYEAKVDELNIA</sequence>
<reference evidence="1 2" key="1">
    <citation type="submission" date="2023-01" db="EMBL/GenBank/DDBJ databases">
        <title>Complete genome of Chryseobacterium camelliae VAN22-5A.</title>
        <authorList>
            <person name="Zong G."/>
            <person name="Cao G."/>
        </authorList>
    </citation>
    <scope>NUCLEOTIDE SEQUENCE [LARGE SCALE GENOMIC DNA]</scope>
    <source>
        <strain evidence="1 2">VAN22-5A</strain>
    </source>
</reference>
<dbReference type="InterPro" id="IPR004590">
    <property type="entry name" value="ssDNA_annealing_RecT"/>
</dbReference>
<gene>
    <name evidence="1" type="ORF">PFY12_14720</name>
</gene>
<evidence type="ECO:0000313" key="1">
    <source>
        <dbReference type="EMBL" id="WBV60279.1"/>
    </source>
</evidence>
<dbReference type="RefSeq" id="WP_271148615.1">
    <property type="nucleotide sequence ID" value="NZ_CP115859.1"/>
</dbReference>
<evidence type="ECO:0000313" key="2">
    <source>
        <dbReference type="Proteomes" id="UP001210978"/>
    </source>
</evidence>
<accession>A0ABY7QLR4</accession>
<dbReference type="Pfam" id="PF03837">
    <property type="entry name" value="RecT"/>
    <property type="match status" value="1"/>
</dbReference>
<protein>
    <submittedName>
        <fullName evidence="1">Recombinase RecT</fullName>
    </submittedName>
</protein>
<dbReference type="InterPro" id="IPR018330">
    <property type="entry name" value="RecT_fam"/>
</dbReference>
<dbReference type="Proteomes" id="UP001210978">
    <property type="component" value="Chromosome"/>
</dbReference>
<dbReference type="EMBL" id="CP115859">
    <property type="protein sequence ID" value="WBV60279.1"/>
    <property type="molecule type" value="Genomic_DNA"/>
</dbReference>
<keyword evidence="2" id="KW-1185">Reference proteome</keyword>